<evidence type="ECO:0000313" key="2">
    <source>
        <dbReference type="EMBL" id="TVU49465.1"/>
    </source>
</evidence>
<reference evidence="2 3" key="1">
    <citation type="journal article" date="2019" name="Sci. Rep.">
        <title>A high-quality genome of Eragrostis curvula grass provides insights into Poaceae evolution and supports new strategies to enhance forage quality.</title>
        <authorList>
            <person name="Carballo J."/>
            <person name="Santos B.A.C.M."/>
            <person name="Zappacosta D."/>
            <person name="Garbus I."/>
            <person name="Selva J.P."/>
            <person name="Gallo C.A."/>
            <person name="Diaz A."/>
            <person name="Albertini E."/>
            <person name="Caccamo M."/>
            <person name="Echenique V."/>
        </authorList>
    </citation>
    <scope>NUCLEOTIDE SEQUENCE [LARGE SCALE GENOMIC DNA]</scope>
    <source>
        <strain evidence="3">cv. Victoria</strain>
        <tissue evidence="2">Leaf</tissue>
    </source>
</reference>
<dbReference type="InterPro" id="IPR036047">
    <property type="entry name" value="F-box-like_dom_sf"/>
</dbReference>
<dbReference type="SMART" id="SM00256">
    <property type="entry name" value="FBOX"/>
    <property type="match status" value="1"/>
</dbReference>
<dbReference type="EMBL" id="RWGY01000002">
    <property type="protein sequence ID" value="TVU49465.1"/>
    <property type="molecule type" value="Genomic_DNA"/>
</dbReference>
<dbReference type="Proteomes" id="UP000324897">
    <property type="component" value="Chromosome 6"/>
</dbReference>
<gene>
    <name evidence="2" type="ORF">EJB05_00778</name>
</gene>
<dbReference type="Pfam" id="PF12937">
    <property type="entry name" value="F-box-like"/>
    <property type="match status" value="1"/>
</dbReference>
<keyword evidence="3" id="KW-1185">Reference proteome</keyword>
<sequence length="392" mass="43941">MEVPDDILSLILERIDSHISLIRSAAVCKRWRCTIASTDFLCRYRSHHSSAIAGNYHYDTPAQSSLMGSHAKVRRGVGPVFVPSSPSIHTRHFTLDFLPGMIDFPRHWKIQDSRGSLLLMHHEGPYPLPHRRPDMFVCEPLTRCYRRIPPPSYYNDDIYILWGSYLIDGADNHISFSNFRVMCLFIRLHNGYFSFTTIFNEPGGAGSSWSDKTIGDAEPLLPGMSFLGCSKDSRHFYAMDGILATLNKSTGEFSTSLMPSTEDWSGWKKYNRNVSVIDSSDGATRIIFISEDNSAKVFARLGGGEWALERSVLLSEVTCGLSGYQPSFFNHRLCISTNGPGFVILTTQPAAPWFFSIDLETMKVALAASDMGRIVYQCELPWPPALKVCLGN</sequence>
<dbReference type="Gene3D" id="1.20.1280.50">
    <property type="match status" value="1"/>
</dbReference>
<feature type="domain" description="F-box" evidence="1">
    <location>
        <begin position="3"/>
        <end position="44"/>
    </location>
</feature>
<name>A0A5J9WNL8_9POAL</name>
<dbReference type="OrthoDB" id="659406at2759"/>
<dbReference type="Gramene" id="TVU49465">
    <property type="protein sequence ID" value="TVU49465"/>
    <property type="gene ID" value="EJB05_00778"/>
</dbReference>
<evidence type="ECO:0000313" key="3">
    <source>
        <dbReference type="Proteomes" id="UP000324897"/>
    </source>
</evidence>
<proteinExistence type="predicted"/>
<accession>A0A5J9WNL8</accession>
<organism evidence="2 3">
    <name type="scientific">Eragrostis curvula</name>
    <name type="common">weeping love grass</name>
    <dbReference type="NCBI Taxonomy" id="38414"/>
    <lineage>
        <taxon>Eukaryota</taxon>
        <taxon>Viridiplantae</taxon>
        <taxon>Streptophyta</taxon>
        <taxon>Embryophyta</taxon>
        <taxon>Tracheophyta</taxon>
        <taxon>Spermatophyta</taxon>
        <taxon>Magnoliopsida</taxon>
        <taxon>Liliopsida</taxon>
        <taxon>Poales</taxon>
        <taxon>Poaceae</taxon>
        <taxon>PACMAD clade</taxon>
        <taxon>Chloridoideae</taxon>
        <taxon>Eragrostideae</taxon>
        <taxon>Eragrostidinae</taxon>
        <taxon>Eragrostis</taxon>
    </lineage>
</organism>
<evidence type="ECO:0000259" key="1">
    <source>
        <dbReference type="SMART" id="SM00256"/>
    </source>
</evidence>
<dbReference type="SUPFAM" id="SSF81383">
    <property type="entry name" value="F-box domain"/>
    <property type="match status" value="1"/>
</dbReference>
<dbReference type="PANTHER" id="PTHR33207">
    <property type="entry name" value="F-BOX DOMAIN CONTAINING PROTEIN-RELATED"/>
    <property type="match status" value="1"/>
</dbReference>
<protein>
    <recommendedName>
        <fullName evidence="1">F-box domain-containing protein</fullName>
    </recommendedName>
</protein>
<comment type="caution">
    <text evidence="2">The sequence shown here is derived from an EMBL/GenBank/DDBJ whole genome shotgun (WGS) entry which is preliminary data.</text>
</comment>
<dbReference type="AlphaFoldDB" id="A0A5J9WNL8"/>
<dbReference type="InterPro" id="IPR001810">
    <property type="entry name" value="F-box_dom"/>
</dbReference>
<feature type="non-terminal residue" evidence="2">
    <location>
        <position position="1"/>
    </location>
</feature>